<feature type="domain" description="DUF7138" evidence="1">
    <location>
        <begin position="8"/>
        <end position="85"/>
    </location>
</feature>
<organism evidence="2 3">
    <name type="scientific">Trifolium subterraneum</name>
    <name type="common">Subterranean clover</name>
    <dbReference type="NCBI Taxonomy" id="3900"/>
    <lineage>
        <taxon>Eukaryota</taxon>
        <taxon>Viridiplantae</taxon>
        <taxon>Streptophyta</taxon>
        <taxon>Embryophyta</taxon>
        <taxon>Tracheophyta</taxon>
        <taxon>Spermatophyta</taxon>
        <taxon>Magnoliopsida</taxon>
        <taxon>eudicotyledons</taxon>
        <taxon>Gunneridae</taxon>
        <taxon>Pentapetalae</taxon>
        <taxon>rosids</taxon>
        <taxon>fabids</taxon>
        <taxon>Fabales</taxon>
        <taxon>Fabaceae</taxon>
        <taxon>Papilionoideae</taxon>
        <taxon>50 kb inversion clade</taxon>
        <taxon>NPAAA clade</taxon>
        <taxon>Hologalegina</taxon>
        <taxon>IRL clade</taxon>
        <taxon>Trifolieae</taxon>
        <taxon>Trifolium</taxon>
    </lineage>
</organism>
<dbReference type="EMBL" id="DF974025">
    <property type="protein sequence ID" value="GAU44227.1"/>
    <property type="molecule type" value="Genomic_DNA"/>
</dbReference>
<protein>
    <recommendedName>
        <fullName evidence="1">DUF7138 domain-containing protein</fullName>
    </recommendedName>
</protein>
<dbReference type="InterPro" id="IPR055562">
    <property type="entry name" value="DUF7138"/>
</dbReference>
<name>A0A2Z6PI58_TRISU</name>
<keyword evidence="3" id="KW-1185">Reference proteome</keyword>
<dbReference type="OrthoDB" id="778072at2759"/>
<sequence>MLFDGRGKPFPVIYCDGETETNLGILKVDPTMNFKTLLFILSEKTKISPHQFSVFLADQNSDRKVPLTAKVNLTAVCCDGAAYYFYVKRSRRSKKSPVKNKNLSEKRMLQRKDGAFNGVRKKFAAAPSTTEYVEMERRMMNLRNEREAFLMSMGIKIESFRRETLKFSRGESGGGSVNGGGSGAGSVNFGGGNVNFVGSVNGGGDGGRSGGAVCRECLMARMKGTSVDFHLCCYDEVILGFRTSAGPISRPMRNSGENGH</sequence>
<evidence type="ECO:0000313" key="3">
    <source>
        <dbReference type="Proteomes" id="UP000242715"/>
    </source>
</evidence>
<dbReference type="Proteomes" id="UP000242715">
    <property type="component" value="Unassembled WGS sequence"/>
</dbReference>
<dbReference type="PANTHER" id="PTHR36351">
    <property type="entry name" value="EMBRYO SAC DEVELOPMENT ARREST 12"/>
    <property type="match status" value="1"/>
</dbReference>
<accession>A0A2Z6PI58</accession>
<evidence type="ECO:0000313" key="2">
    <source>
        <dbReference type="EMBL" id="GAU44227.1"/>
    </source>
</evidence>
<dbReference type="AlphaFoldDB" id="A0A2Z6PI58"/>
<evidence type="ECO:0000259" key="1">
    <source>
        <dbReference type="Pfam" id="PF23596"/>
    </source>
</evidence>
<gene>
    <name evidence="2" type="ORF">TSUD_399910</name>
</gene>
<dbReference type="PANTHER" id="PTHR36351:SF1">
    <property type="entry name" value="EMBRYO SAC DEVELOPMENT ARREST 12"/>
    <property type="match status" value="1"/>
</dbReference>
<proteinExistence type="predicted"/>
<reference evidence="3" key="1">
    <citation type="journal article" date="2017" name="Front. Plant Sci.">
        <title>Climate Clever Clovers: New Paradigm to Reduce the Environmental Footprint of Ruminants by Breeding Low Methanogenic Forages Utilizing Haplotype Variation.</title>
        <authorList>
            <person name="Kaur P."/>
            <person name="Appels R."/>
            <person name="Bayer P.E."/>
            <person name="Keeble-Gagnere G."/>
            <person name="Wang J."/>
            <person name="Hirakawa H."/>
            <person name="Shirasawa K."/>
            <person name="Vercoe P."/>
            <person name="Stefanova K."/>
            <person name="Durmic Z."/>
            <person name="Nichols P."/>
            <person name="Revell C."/>
            <person name="Isobe S.N."/>
            <person name="Edwards D."/>
            <person name="Erskine W."/>
        </authorList>
    </citation>
    <scope>NUCLEOTIDE SEQUENCE [LARGE SCALE GENOMIC DNA]</scope>
    <source>
        <strain evidence="3">cv. Daliak</strain>
    </source>
</reference>
<dbReference type="Pfam" id="PF23596">
    <property type="entry name" value="DUF7138"/>
    <property type="match status" value="1"/>
</dbReference>